<gene>
    <name evidence="1" type="ORF">LRS13_00170</name>
</gene>
<protein>
    <submittedName>
        <fullName evidence="1">Uncharacterized protein</fullName>
    </submittedName>
</protein>
<accession>A0ABY5PH47</accession>
<dbReference type="RefSeq" id="WP_353864479.1">
    <property type="nucleotide sequence ID" value="NZ_CP088295.1"/>
</dbReference>
<evidence type="ECO:0000313" key="2">
    <source>
        <dbReference type="Proteomes" id="UP001058860"/>
    </source>
</evidence>
<keyword evidence="2" id="KW-1185">Reference proteome</keyword>
<proteinExistence type="predicted"/>
<reference evidence="2" key="1">
    <citation type="submission" date="2021-11" db="EMBL/GenBank/DDBJ databases">
        <title>Cultivation dependent microbiological survey of springs from the worlds oldest radium mine currently devoted to the extraction of radon-saturated water.</title>
        <authorList>
            <person name="Kapinusova G."/>
            <person name="Smrhova T."/>
            <person name="Strejcek M."/>
            <person name="Suman J."/>
            <person name="Jani K."/>
            <person name="Pajer P."/>
            <person name="Uhlik O."/>
        </authorList>
    </citation>
    <scope>NUCLEOTIDE SEQUENCE [LARGE SCALE GENOMIC DNA]</scope>
    <source>
        <strain evidence="2">J379</strain>
    </source>
</reference>
<sequence>MLSENIAEHLHQRHAGAFDKAIAVAGKLPSAMTAKLAQHAMGPTLSARAAGLLEPKQAADLAKRLPPLFLADVAVHADLRQVGPLVEGISPDVMAEAGAALREREEWIVLGAFVGHVREDALVELIDVFDAEALLRVAPFVDAPERFDVIVGALDEGRLEELVATADERDLRAELDAMLEHLAEDQAARLS</sequence>
<dbReference type="EMBL" id="CP088295">
    <property type="protein sequence ID" value="UUY03981.1"/>
    <property type="molecule type" value="Genomic_DNA"/>
</dbReference>
<dbReference type="Proteomes" id="UP001058860">
    <property type="component" value="Chromosome"/>
</dbReference>
<evidence type="ECO:0000313" key="1">
    <source>
        <dbReference type="EMBL" id="UUY03981.1"/>
    </source>
</evidence>
<name>A0ABY5PH47_9ACTN</name>
<organism evidence="1 2">
    <name type="scientific">Svornostia abyssi</name>
    <dbReference type="NCBI Taxonomy" id="2898438"/>
    <lineage>
        <taxon>Bacteria</taxon>
        <taxon>Bacillati</taxon>
        <taxon>Actinomycetota</taxon>
        <taxon>Thermoleophilia</taxon>
        <taxon>Solirubrobacterales</taxon>
        <taxon>Baekduiaceae</taxon>
        <taxon>Svornostia</taxon>
    </lineage>
</organism>